<keyword evidence="3" id="KW-1185">Reference proteome</keyword>
<dbReference type="RefSeq" id="WP_179360090.1">
    <property type="nucleotide sequence ID" value="NZ_CP026993.1"/>
</dbReference>
<protein>
    <submittedName>
        <fullName evidence="2">Uncharacterized protein</fullName>
    </submittedName>
</protein>
<feature type="transmembrane region" description="Helical" evidence="1">
    <location>
        <begin position="45"/>
        <end position="67"/>
    </location>
</feature>
<evidence type="ECO:0000313" key="3">
    <source>
        <dbReference type="Proteomes" id="UP000509771"/>
    </source>
</evidence>
<dbReference type="KEGG" id="ncl:C5F47_05235"/>
<organism evidence="2 3">
    <name type="scientific">Nitrosopumilus cobalaminigenes</name>
    <dbReference type="NCBI Taxonomy" id="1470066"/>
    <lineage>
        <taxon>Archaea</taxon>
        <taxon>Nitrososphaerota</taxon>
        <taxon>Nitrososphaeria</taxon>
        <taxon>Nitrosopumilales</taxon>
        <taxon>Nitrosopumilaceae</taxon>
        <taxon>Nitrosopumilus</taxon>
    </lineage>
</organism>
<dbReference type="EMBL" id="CP026993">
    <property type="protein sequence ID" value="QLH02994.1"/>
    <property type="molecule type" value="Genomic_DNA"/>
</dbReference>
<gene>
    <name evidence="2" type="ORF">C5F47_05235</name>
</gene>
<dbReference type="AlphaFoldDB" id="A0A7D5LZ91"/>
<accession>A0A7D5LZ91</accession>
<proteinExistence type="predicted"/>
<keyword evidence="1" id="KW-0812">Transmembrane</keyword>
<dbReference type="GeneID" id="56059419"/>
<keyword evidence="1" id="KW-1133">Transmembrane helix</keyword>
<sequence>MKTWKALVISSSVIIVASLLFFYMVNLLMFSESFSEPGSRDRDKILIGAIGCLFFIFIGVVSLLSTFRFRKFSS</sequence>
<evidence type="ECO:0000256" key="1">
    <source>
        <dbReference type="SAM" id="Phobius"/>
    </source>
</evidence>
<dbReference type="Proteomes" id="UP000509771">
    <property type="component" value="Chromosome"/>
</dbReference>
<reference evidence="2 3" key="1">
    <citation type="submission" date="2018-02" db="EMBL/GenBank/DDBJ databases">
        <title>Complete genome of Nitrosopumilus cobalaminigenes HCA1.</title>
        <authorList>
            <person name="Qin W."/>
            <person name="Zheng Y."/>
            <person name="Stahl D.A."/>
        </authorList>
    </citation>
    <scope>NUCLEOTIDE SEQUENCE [LARGE SCALE GENOMIC DNA]</scope>
    <source>
        <strain evidence="2 3">HCA1</strain>
    </source>
</reference>
<evidence type="ECO:0000313" key="2">
    <source>
        <dbReference type="EMBL" id="QLH02994.1"/>
    </source>
</evidence>
<feature type="transmembrane region" description="Helical" evidence="1">
    <location>
        <begin position="7"/>
        <end position="25"/>
    </location>
</feature>
<name>A0A7D5LZ91_9ARCH</name>
<keyword evidence="1" id="KW-0472">Membrane</keyword>